<keyword evidence="2" id="KW-1185">Reference proteome</keyword>
<dbReference type="AlphaFoldDB" id="A0A2K8N5A2"/>
<evidence type="ECO:0000313" key="1">
    <source>
        <dbReference type="EMBL" id="ATY84506.1"/>
    </source>
</evidence>
<dbReference type="EMBL" id="CP024955">
    <property type="protein sequence ID" value="ATY84506.1"/>
    <property type="molecule type" value="Genomic_DNA"/>
</dbReference>
<organism evidence="1 2">
    <name type="scientific">Kyrpidia spormannii</name>
    <dbReference type="NCBI Taxonomy" id="2055160"/>
    <lineage>
        <taxon>Bacteria</taxon>
        <taxon>Bacillati</taxon>
        <taxon>Bacillota</taxon>
        <taxon>Bacilli</taxon>
        <taxon>Bacillales</taxon>
        <taxon>Alicyclobacillaceae</taxon>
        <taxon>Kyrpidia</taxon>
    </lineage>
</organism>
<protein>
    <recommendedName>
        <fullName evidence="3">Helix-turn-helix domain-containing protein</fullName>
    </recommendedName>
</protein>
<evidence type="ECO:0000313" key="2">
    <source>
        <dbReference type="Proteomes" id="UP000231932"/>
    </source>
</evidence>
<accession>A0A2K8N5A2</accession>
<evidence type="ECO:0008006" key="3">
    <source>
        <dbReference type="Google" id="ProtNLM"/>
    </source>
</evidence>
<reference evidence="2" key="1">
    <citation type="submission" date="2017-11" db="EMBL/GenBank/DDBJ databases">
        <title>Complete Genome Sequence of Kyrpidia sp. Strain EA-1, a thermophilic, hydrogen-oxidizing Bacterium, isolated from the Azores.</title>
        <authorList>
            <person name="Reiner J.E."/>
            <person name="Lapp C.J."/>
            <person name="Bunk B."/>
            <person name="Gescher J."/>
        </authorList>
    </citation>
    <scope>NUCLEOTIDE SEQUENCE [LARGE SCALE GENOMIC DNA]</scope>
    <source>
        <strain evidence="2">EA-1</strain>
    </source>
</reference>
<dbReference type="Proteomes" id="UP000231932">
    <property type="component" value="Chromosome"/>
</dbReference>
<name>A0A2K8N5A2_9BACL</name>
<proteinExistence type="predicted"/>
<sequence>MFVLNNFVVNLSVGYSHIFSSLKPVRVKLRKEPSFLFNEQYISSLKQMLNYSERIFDEQTDVAALKLSFDSWFYRITADGFLEYAYNPDILVSISEASEQLGVSRTMIYKYIDRGLEVVGEKGRQKIPKFMLDAWKNPAVAVQMQWIYQIKREKAKCR</sequence>
<gene>
    <name evidence="1" type="ORF">CVV65_05670</name>
</gene>
<dbReference type="KEGG" id="kyr:CVV65_05670"/>